<keyword evidence="2" id="KW-1185">Reference proteome</keyword>
<gene>
    <name evidence="1" type="primary">WBGene00272678</name>
</gene>
<dbReference type="InterPro" id="IPR019428">
    <property type="entry name" value="7TM_GPCR_serpentine_rcpt_Str"/>
</dbReference>
<organism evidence="1 2">
    <name type="scientific">Pristionchus pacificus</name>
    <name type="common">Parasitic nematode worm</name>
    <dbReference type="NCBI Taxonomy" id="54126"/>
    <lineage>
        <taxon>Eukaryota</taxon>
        <taxon>Metazoa</taxon>
        <taxon>Ecdysozoa</taxon>
        <taxon>Nematoda</taxon>
        <taxon>Chromadorea</taxon>
        <taxon>Rhabditida</taxon>
        <taxon>Rhabditina</taxon>
        <taxon>Diplogasteromorpha</taxon>
        <taxon>Diplogasteroidea</taxon>
        <taxon>Neodiplogasteridae</taxon>
        <taxon>Pristionchus</taxon>
    </lineage>
</organism>
<dbReference type="OrthoDB" id="5845904at2759"/>
<accession>A0A8R1UN23</accession>
<evidence type="ECO:0000313" key="2">
    <source>
        <dbReference type="Proteomes" id="UP000005239"/>
    </source>
</evidence>
<dbReference type="Pfam" id="PF10326">
    <property type="entry name" value="7TM_GPCR_Str"/>
    <property type="match status" value="1"/>
</dbReference>
<dbReference type="PANTHER" id="PTHR22943">
    <property type="entry name" value="7-TRANSMEMBRANE DOMAIN RECEPTOR C.ELEGANS"/>
    <property type="match status" value="1"/>
</dbReference>
<reference evidence="2" key="1">
    <citation type="journal article" date="2008" name="Nat. Genet.">
        <title>The Pristionchus pacificus genome provides a unique perspective on nematode lifestyle and parasitism.</title>
        <authorList>
            <person name="Dieterich C."/>
            <person name="Clifton S.W."/>
            <person name="Schuster L.N."/>
            <person name="Chinwalla A."/>
            <person name="Delehaunty K."/>
            <person name="Dinkelacker I."/>
            <person name="Fulton L."/>
            <person name="Fulton R."/>
            <person name="Godfrey J."/>
            <person name="Minx P."/>
            <person name="Mitreva M."/>
            <person name="Roeseler W."/>
            <person name="Tian H."/>
            <person name="Witte H."/>
            <person name="Yang S.P."/>
            <person name="Wilson R.K."/>
            <person name="Sommer R.J."/>
        </authorList>
    </citation>
    <scope>NUCLEOTIDE SEQUENCE [LARGE SCALE GENOMIC DNA]</scope>
    <source>
        <strain evidence="2">PS312</strain>
    </source>
</reference>
<sequence length="265" mass="30342">MKNTFAAALYAPWQSHELTSAYLAFFTVPFALMNIHFLFRYWSVANPTRVALFSQRRFIALITLYPVTEFIAWYILAYAIKVDPDSICLDDIKAALLDTHNDTIEEGWLAMDHWRNGELNVHVVWVVFFSMIIIFGSFFSALTLAALTYRHILAATTLSAKHRTLQFTLLVAVCAQTFVPLICVYIPYFMCLASPFLSLSGYGMIEHFSLLLSIFPGWDAIVIILLIRDYRIGLLKMLGLWREKTILIRNTQFTSCVISSVRVTQ</sequence>
<dbReference type="PANTHER" id="PTHR22943:SF248">
    <property type="entry name" value="SEVEN TM RECEPTOR"/>
    <property type="match status" value="1"/>
</dbReference>
<dbReference type="Proteomes" id="UP000005239">
    <property type="component" value="Unassembled WGS sequence"/>
</dbReference>
<protein>
    <submittedName>
        <fullName evidence="1">G protein-coupled receptor</fullName>
    </submittedName>
</protein>
<accession>A0A2A6CQJ4</accession>
<dbReference type="AlphaFoldDB" id="A0A2A6CQJ4"/>
<reference evidence="1" key="2">
    <citation type="submission" date="2022-06" db="UniProtKB">
        <authorList>
            <consortium name="EnsemblMetazoa"/>
        </authorList>
    </citation>
    <scope>IDENTIFICATION</scope>
    <source>
        <strain evidence="1">PS312</strain>
    </source>
</reference>
<dbReference type="EnsemblMetazoa" id="PPA34309.1">
    <property type="protein sequence ID" value="PPA34309.1"/>
    <property type="gene ID" value="WBGene00272678"/>
</dbReference>
<dbReference type="SUPFAM" id="SSF81321">
    <property type="entry name" value="Family A G protein-coupled receptor-like"/>
    <property type="match status" value="1"/>
</dbReference>
<name>A0A2A6CQJ4_PRIPA</name>
<proteinExistence type="predicted"/>
<evidence type="ECO:0000313" key="1">
    <source>
        <dbReference type="EnsemblMetazoa" id="PPA34309.1"/>
    </source>
</evidence>